<dbReference type="InterPro" id="IPR037848">
    <property type="entry name" value="GEM-like"/>
</dbReference>
<evidence type="ECO:0000259" key="2">
    <source>
        <dbReference type="SMART" id="SM00568"/>
    </source>
</evidence>
<evidence type="ECO:0000313" key="4">
    <source>
        <dbReference type="Proteomes" id="UP001418222"/>
    </source>
</evidence>
<reference evidence="3 4" key="1">
    <citation type="journal article" date="2022" name="Nat. Plants">
        <title>Genomes of leafy and leafless Platanthera orchids illuminate the evolution of mycoheterotrophy.</title>
        <authorList>
            <person name="Li M.H."/>
            <person name="Liu K.W."/>
            <person name="Li Z."/>
            <person name="Lu H.C."/>
            <person name="Ye Q.L."/>
            <person name="Zhang D."/>
            <person name="Wang J.Y."/>
            <person name="Li Y.F."/>
            <person name="Zhong Z.M."/>
            <person name="Liu X."/>
            <person name="Yu X."/>
            <person name="Liu D.K."/>
            <person name="Tu X.D."/>
            <person name="Liu B."/>
            <person name="Hao Y."/>
            <person name="Liao X.Y."/>
            <person name="Jiang Y.T."/>
            <person name="Sun W.H."/>
            <person name="Chen J."/>
            <person name="Chen Y.Q."/>
            <person name="Ai Y."/>
            <person name="Zhai J.W."/>
            <person name="Wu S.S."/>
            <person name="Zhou Z."/>
            <person name="Hsiao Y.Y."/>
            <person name="Wu W.L."/>
            <person name="Chen Y.Y."/>
            <person name="Lin Y.F."/>
            <person name="Hsu J.L."/>
            <person name="Li C.Y."/>
            <person name="Wang Z.W."/>
            <person name="Zhao X."/>
            <person name="Zhong W.Y."/>
            <person name="Ma X.K."/>
            <person name="Ma L."/>
            <person name="Huang J."/>
            <person name="Chen G.Z."/>
            <person name="Huang M.Z."/>
            <person name="Huang L."/>
            <person name="Peng D.H."/>
            <person name="Luo Y.B."/>
            <person name="Zou S.Q."/>
            <person name="Chen S.P."/>
            <person name="Lan S."/>
            <person name="Tsai W.C."/>
            <person name="Van de Peer Y."/>
            <person name="Liu Z.J."/>
        </authorList>
    </citation>
    <scope>NUCLEOTIDE SEQUENCE [LARGE SCALE GENOMIC DNA]</scope>
    <source>
        <strain evidence="3">Lor287</strain>
    </source>
</reference>
<dbReference type="PANTHER" id="PTHR31969">
    <property type="entry name" value="GEM-LIKE PROTEIN 2"/>
    <property type="match status" value="1"/>
</dbReference>
<name>A0AAP0C1A6_9ASPA</name>
<evidence type="ECO:0000256" key="1">
    <source>
        <dbReference type="ARBA" id="ARBA00009414"/>
    </source>
</evidence>
<evidence type="ECO:0000313" key="3">
    <source>
        <dbReference type="EMBL" id="KAK8955114.1"/>
    </source>
</evidence>
<keyword evidence="4" id="KW-1185">Reference proteome</keyword>
<proteinExistence type="inferred from homology"/>
<dbReference type="Proteomes" id="UP001418222">
    <property type="component" value="Unassembled WGS sequence"/>
</dbReference>
<organism evidence="3 4">
    <name type="scientific">Platanthera zijinensis</name>
    <dbReference type="NCBI Taxonomy" id="2320716"/>
    <lineage>
        <taxon>Eukaryota</taxon>
        <taxon>Viridiplantae</taxon>
        <taxon>Streptophyta</taxon>
        <taxon>Embryophyta</taxon>
        <taxon>Tracheophyta</taxon>
        <taxon>Spermatophyta</taxon>
        <taxon>Magnoliopsida</taxon>
        <taxon>Liliopsida</taxon>
        <taxon>Asparagales</taxon>
        <taxon>Orchidaceae</taxon>
        <taxon>Orchidoideae</taxon>
        <taxon>Orchideae</taxon>
        <taxon>Orchidinae</taxon>
        <taxon>Platanthera</taxon>
    </lineage>
</organism>
<dbReference type="Gene3D" id="2.30.29.30">
    <property type="entry name" value="Pleckstrin-homology domain (PH domain)/Phosphotyrosine-binding domain (PTB)"/>
    <property type="match status" value="1"/>
</dbReference>
<dbReference type="SMART" id="SM00568">
    <property type="entry name" value="GRAM"/>
    <property type="match status" value="1"/>
</dbReference>
<comment type="similarity">
    <text evidence="1">Belongs to the GEM family.</text>
</comment>
<gene>
    <name evidence="3" type="ORF">KSP39_PZI001881</name>
</gene>
<dbReference type="AlphaFoldDB" id="A0AAP0C1A6"/>
<comment type="caution">
    <text evidence="3">The sequence shown here is derived from an EMBL/GenBank/DDBJ whole genome shotgun (WGS) entry which is preliminary data.</text>
</comment>
<dbReference type="EMBL" id="JBBWWQ010000002">
    <property type="protein sequence ID" value="KAK8955114.1"/>
    <property type="molecule type" value="Genomic_DNA"/>
</dbReference>
<protein>
    <submittedName>
        <fullName evidence="3">GEM-like protein 8</fullName>
    </submittedName>
</protein>
<dbReference type="Pfam" id="PF02893">
    <property type="entry name" value="GRAM"/>
    <property type="match status" value="1"/>
</dbReference>
<feature type="domain" description="GRAM" evidence="2">
    <location>
        <begin position="33"/>
        <end position="109"/>
    </location>
</feature>
<dbReference type="InterPro" id="IPR004182">
    <property type="entry name" value="GRAM"/>
</dbReference>
<accession>A0AAP0C1A6</accession>
<sequence>MRCSVNLGPKITETVKGKLSLGTRILQAGGIQRVFRLSFSFRKREKLLKAFQCYLSTMAGPIAGLLFVSNKKVAFISDRPLTVSSSDGKFSCILDIFDLFEATTIFILALPTSFDGIIDARYL</sequence>
<dbReference type="InterPro" id="IPR011993">
    <property type="entry name" value="PH-like_dom_sf"/>
</dbReference>